<evidence type="ECO:0000256" key="5">
    <source>
        <dbReference type="ARBA" id="ARBA00022516"/>
    </source>
</evidence>
<dbReference type="PANTHER" id="PTHR11035">
    <property type="entry name" value="VERY-LONG-CHAIN (3R)-3-HYDROXYACYL-COA DEHYDRATASE"/>
    <property type="match status" value="1"/>
</dbReference>
<evidence type="ECO:0000256" key="3">
    <source>
        <dbReference type="ARBA" id="ARBA00007811"/>
    </source>
</evidence>
<evidence type="ECO:0000256" key="13">
    <source>
        <dbReference type="ARBA" id="ARBA00036671"/>
    </source>
</evidence>
<dbReference type="GO" id="GO:0030497">
    <property type="term" value="P:fatty acid elongation"/>
    <property type="evidence" value="ECO:0007669"/>
    <property type="project" value="TreeGrafter"/>
</dbReference>
<evidence type="ECO:0000256" key="2">
    <source>
        <dbReference type="ARBA" id="ARBA00005194"/>
    </source>
</evidence>
<dbReference type="OrthoDB" id="46988at2759"/>
<evidence type="ECO:0000256" key="14">
    <source>
        <dbReference type="RuleBase" id="RU363109"/>
    </source>
</evidence>
<dbReference type="PANTHER" id="PTHR11035:SF3">
    <property type="entry name" value="VERY-LONG-CHAIN (3R)-3-HYDROXYACYL-COA DEHYDRATASE"/>
    <property type="match status" value="1"/>
</dbReference>
<keyword evidence="12 14" id="KW-0456">Lyase</keyword>
<dbReference type="EMBL" id="CAJVPS010000005">
    <property type="protein sequence ID" value="CAG8438683.1"/>
    <property type="molecule type" value="Genomic_DNA"/>
</dbReference>
<keyword evidence="16" id="KW-1185">Reference proteome</keyword>
<evidence type="ECO:0000256" key="12">
    <source>
        <dbReference type="ARBA" id="ARBA00023239"/>
    </source>
</evidence>
<comment type="caution">
    <text evidence="14">Lacks conserved residue(s) required for the propagation of feature annotation.</text>
</comment>
<evidence type="ECO:0000256" key="11">
    <source>
        <dbReference type="ARBA" id="ARBA00023160"/>
    </source>
</evidence>
<feature type="transmembrane region" description="Helical" evidence="14">
    <location>
        <begin position="16"/>
        <end position="35"/>
    </location>
</feature>
<keyword evidence="6 14" id="KW-0812">Transmembrane</keyword>
<accession>A0A9N8V3R8</accession>
<evidence type="ECO:0000256" key="8">
    <source>
        <dbReference type="ARBA" id="ARBA00022989"/>
    </source>
</evidence>
<comment type="subcellular location">
    <subcellularLocation>
        <location evidence="14">Endoplasmic reticulum membrane</location>
        <topology evidence="14">Multi-pass membrane protein</topology>
    </subcellularLocation>
    <subcellularLocation>
        <location evidence="1">Membrane</location>
        <topology evidence="1">Multi-pass membrane protein</topology>
    </subcellularLocation>
</comment>
<dbReference type="Pfam" id="PF04387">
    <property type="entry name" value="PTPLA"/>
    <property type="match status" value="1"/>
</dbReference>
<reference evidence="15" key="1">
    <citation type="submission" date="2021-06" db="EMBL/GenBank/DDBJ databases">
        <authorList>
            <person name="Kallberg Y."/>
            <person name="Tangrot J."/>
            <person name="Rosling A."/>
        </authorList>
    </citation>
    <scope>NUCLEOTIDE SEQUENCE</scope>
    <source>
        <strain evidence="15">FL130A</strain>
    </source>
</reference>
<dbReference type="GO" id="GO:0030148">
    <property type="term" value="P:sphingolipid biosynthetic process"/>
    <property type="evidence" value="ECO:0007669"/>
    <property type="project" value="TreeGrafter"/>
</dbReference>
<dbReference type="GO" id="GO:0042761">
    <property type="term" value="P:very long-chain fatty acid biosynthetic process"/>
    <property type="evidence" value="ECO:0007669"/>
    <property type="project" value="TreeGrafter"/>
</dbReference>
<comment type="pathway">
    <text evidence="2 14">Lipid metabolism; fatty acid biosynthesis.</text>
</comment>
<feature type="transmembrane region" description="Helical" evidence="14">
    <location>
        <begin position="124"/>
        <end position="143"/>
    </location>
</feature>
<evidence type="ECO:0000256" key="1">
    <source>
        <dbReference type="ARBA" id="ARBA00004141"/>
    </source>
</evidence>
<keyword evidence="14" id="KW-0256">Endoplasmic reticulum</keyword>
<keyword evidence="11 14" id="KW-0275">Fatty acid biosynthesis</keyword>
<feature type="transmembrane region" description="Helical" evidence="14">
    <location>
        <begin position="192"/>
        <end position="218"/>
    </location>
</feature>
<dbReference type="Proteomes" id="UP000789508">
    <property type="component" value="Unassembled WGS sequence"/>
</dbReference>
<proteinExistence type="inferred from homology"/>
<keyword evidence="5 14" id="KW-0444">Lipid biosynthesis</keyword>
<name>A0A9N8V3R8_9GLOM</name>
<keyword evidence="9 14" id="KW-0443">Lipid metabolism</keyword>
<evidence type="ECO:0000313" key="15">
    <source>
        <dbReference type="EMBL" id="CAG8438683.1"/>
    </source>
</evidence>
<dbReference type="InterPro" id="IPR007482">
    <property type="entry name" value="Tyr_Pase-like_PTPLA"/>
</dbReference>
<evidence type="ECO:0000256" key="6">
    <source>
        <dbReference type="ARBA" id="ARBA00022692"/>
    </source>
</evidence>
<evidence type="ECO:0000256" key="9">
    <source>
        <dbReference type="ARBA" id="ARBA00023098"/>
    </source>
</evidence>
<dbReference type="AlphaFoldDB" id="A0A9N8V3R8"/>
<comment type="function">
    <text evidence="14">Catalyzes the third of the four reactions of the long-chain fatty acids elongation cycle. This endoplasmic reticulum-bound enzymatic process, allows the addition of two carbons to the chain of long- and very long-chain fatty acids/VLCFAs per cycle. This enzyme catalyzes the dehydration of the 3-hydroxyacyl-CoA intermediate into trans-2,3-enoyl-CoA, within each cycle of fatty acid elongation. Thereby, it participates to the production of VLCFAs of different chain lengths that are involved in multiple biological processes as precursors of membrane lipids and lipid mediators.</text>
</comment>
<comment type="similarity">
    <text evidence="3 14">Belongs to the very long-chain fatty acids dehydratase HACD family.</text>
</comment>
<comment type="caution">
    <text evidence="15">The sequence shown here is derived from an EMBL/GenBank/DDBJ whole genome shotgun (WGS) entry which is preliminary data.</text>
</comment>
<feature type="transmembrane region" description="Helical" evidence="14">
    <location>
        <begin position="155"/>
        <end position="180"/>
    </location>
</feature>
<evidence type="ECO:0000256" key="10">
    <source>
        <dbReference type="ARBA" id="ARBA00023136"/>
    </source>
</evidence>
<dbReference type="EC" id="4.2.1.134" evidence="4 14"/>
<evidence type="ECO:0000256" key="4">
    <source>
        <dbReference type="ARBA" id="ARBA00013122"/>
    </source>
</evidence>
<protein>
    <recommendedName>
        <fullName evidence="4 14">Very-long-chain (3R)-3-hydroxyacyl-CoA dehydratase</fullName>
        <ecNumber evidence="4 14">4.2.1.134</ecNumber>
    </recommendedName>
</protein>
<comment type="catalytic activity">
    <reaction evidence="13 14">
        <text>a very-long-chain (3R)-3-hydroxyacyl-CoA = a very-long-chain (2E)-enoyl-CoA + H2O</text>
        <dbReference type="Rhea" id="RHEA:45812"/>
        <dbReference type="ChEBI" id="CHEBI:15377"/>
        <dbReference type="ChEBI" id="CHEBI:83728"/>
        <dbReference type="ChEBI" id="CHEBI:85440"/>
        <dbReference type="EC" id="4.2.1.134"/>
    </reaction>
</comment>
<dbReference type="GO" id="GO:0005789">
    <property type="term" value="C:endoplasmic reticulum membrane"/>
    <property type="evidence" value="ECO:0007669"/>
    <property type="project" value="UniProtKB-SubCell"/>
</dbReference>
<dbReference type="GO" id="GO:0102158">
    <property type="term" value="F:very-long-chain (3R)-3-hydroxyacyl-CoA dehydratase activity"/>
    <property type="evidence" value="ECO:0007669"/>
    <property type="project" value="UniProtKB-EC"/>
</dbReference>
<keyword evidence="10 14" id="KW-0472">Membrane</keyword>
<keyword evidence="8 14" id="KW-1133">Transmembrane helix</keyword>
<organism evidence="15 16">
    <name type="scientific">Ambispora leptoticha</name>
    <dbReference type="NCBI Taxonomy" id="144679"/>
    <lineage>
        <taxon>Eukaryota</taxon>
        <taxon>Fungi</taxon>
        <taxon>Fungi incertae sedis</taxon>
        <taxon>Mucoromycota</taxon>
        <taxon>Glomeromycotina</taxon>
        <taxon>Glomeromycetes</taxon>
        <taxon>Archaeosporales</taxon>
        <taxon>Ambisporaceae</taxon>
        <taxon>Ambispora</taxon>
    </lineage>
</organism>
<keyword evidence="7 14" id="KW-0276">Fatty acid metabolism</keyword>
<gene>
    <name evidence="15" type="ORF">ALEPTO_LOCUS115</name>
</gene>
<evidence type="ECO:0000313" key="16">
    <source>
        <dbReference type="Proteomes" id="UP000789508"/>
    </source>
</evidence>
<evidence type="ECO:0000256" key="7">
    <source>
        <dbReference type="ARBA" id="ARBA00022832"/>
    </source>
</evidence>
<sequence>MVVPSKKTKKSSGKTLINALLFVMHFLVKNGYLVLYNAVSWVGWTYVLAQTVSELAKNQGDYTKSYDNIGVILKWVQTTALLEVLHVVTGLVKSPIMTTIIQVTSRLFLVWGVVDLFPEVRTHLAFTTMTIAWSVTESIRYAYYGFSLLNIQPALILWARYTFFFILYPLGAGSEAILVYQSLAYSKGYNHTYYLVEIFALLTYPPGELLVVLLHVLLF</sequence>